<dbReference type="AlphaFoldDB" id="A0A1B1A354"/>
<sequence>MKNQRPKRGVGFLPMNRDLDRWLTVLRLLVRGENYVPGELYDDFFSGADVAAAHERPPASSEPEPSSPKSRAAGQQRASKAGNIRLTTREAQVLSCVAEGKQNKLIANRLGLSEHTVKLHIHHVIAKLGVNNRTEAAVWFLENHGSDQFVQ</sequence>
<evidence type="ECO:0000313" key="7">
    <source>
        <dbReference type="Proteomes" id="UP000013243"/>
    </source>
</evidence>
<dbReference type="GO" id="GO:0003677">
    <property type="term" value="F:DNA binding"/>
    <property type="evidence" value="ECO:0007669"/>
    <property type="project" value="UniProtKB-KW"/>
</dbReference>
<evidence type="ECO:0000256" key="4">
    <source>
        <dbReference type="SAM" id="MobiDB-lite"/>
    </source>
</evidence>
<dbReference type="CDD" id="cd06170">
    <property type="entry name" value="LuxR_C_like"/>
    <property type="match status" value="1"/>
</dbReference>
<evidence type="ECO:0000256" key="2">
    <source>
        <dbReference type="ARBA" id="ARBA00023125"/>
    </source>
</evidence>
<keyword evidence="2" id="KW-0238">DNA-binding</keyword>
<organism evidence="6 7">
    <name type="scientific">Tritonibacter mobilis F1926</name>
    <dbReference type="NCBI Taxonomy" id="1265309"/>
    <lineage>
        <taxon>Bacteria</taxon>
        <taxon>Pseudomonadati</taxon>
        <taxon>Pseudomonadota</taxon>
        <taxon>Alphaproteobacteria</taxon>
        <taxon>Rhodobacterales</taxon>
        <taxon>Paracoccaceae</taxon>
        <taxon>Tritonibacter</taxon>
    </lineage>
</organism>
<name>A0A1B1A354_9RHOB</name>
<accession>A0A1B1A354</accession>
<dbReference type="EMBL" id="CP015230">
    <property type="protein sequence ID" value="ANP40956.1"/>
    <property type="molecule type" value="Genomic_DNA"/>
</dbReference>
<dbReference type="PROSITE" id="PS50043">
    <property type="entry name" value="HTH_LUXR_2"/>
    <property type="match status" value="1"/>
</dbReference>
<dbReference type="InterPro" id="IPR000792">
    <property type="entry name" value="Tscrpt_reg_LuxR_C"/>
</dbReference>
<dbReference type="Proteomes" id="UP000013243">
    <property type="component" value="Chromosome"/>
</dbReference>
<protein>
    <submittedName>
        <fullName evidence="6">Helix-turn-helix transcriptional regulator</fullName>
    </submittedName>
</protein>
<keyword evidence="1" id="KW-0805">Transcription regulation</keyword>
<dbReference type="Gene3D" id="1.10.10.10">
    <property type="entry name" value="Winged helix-like DNA-binding domain superfamily/Winged helix DNA-binding domain"/>
    <property type="match status" value="1"/>
</dbReference>
<dbReference type="KEGG" id="rmb:K529_009305"/>
<evidence type="ECO:0000256" key="1">
    <source>
        <dbReference type="ARBA" id="ARBA00023015"/>
    </source>
</evidence>
<dbReference type="GO" id="GO:0006355">
    <property type="term" value="P:regulation of DNA-templated transcription"/>
    <property type="evidence" value="ECO:0007669"/>
    <property type="project" value="InterPro"/>
</dbReference>
<dbReference type="PROSITE" id="PS00622">
    <property type="entry name" value="HTH_LUXR_1"/>
    <property type="match status" value="1"/>
</dbReference>
<dbReference type="PANTHER" id="PTHR44688">
    <property type="entry name" value="DNA-BINDING TRANSCRIPTIONAL ACTIVATOR DEVR_DOSR"/>
    <property type="match status" value="1"/>
</dbReference>
<dbReference type="PANTHER" id="PTHR44688:SF16">
    <property type="entry name" value="DNA-BINDING TRANSCRIPTIONAL ACTIVATOR DEVR_DOSR"/>
    <property type="match status" value="1"/>
</dbReference>
<dbReference type="InterPro" id="IPR036388">
    <property type="entry name" value="WH-like_DNA-bd_sf"/>
</dbReference>
<dbReference type="PRINTS" id="PR00038">
    <property type="entry name" value="HTHLUXR"/>
</dbReference>
<proteinExistence type="predicted"/>
<dbReference type="OrthoDB" id="9810375at2"/>
<gene>
    <name evidence="6" type="ORF">K529_009305</name>
</gene>
<dbReference type="STRING" id="1265309.K529_009305"/>
<feature type="region of interest" description="Disordered" evidence="4">
    <location>
        <begin position="52"/>
        <end position="84"/>
    </location>
</feature>
<reference evidence="6 7" key="1">
    <citation type="journal article" date="2016" name="ISME J.">
        <title>Global occurrence and heterogeneity of the Roseobacter-clade species Ruegeria mobilis.</title>
        <authorList>
            <person name="Sonnenschein E."/>
            <person name="Gram L."/>
        </authorList>
    </citation>
    <scope>NUCLEOTIDE SEQUENCE [LARGE SCALE GENOMIC DNA]</scope>
    <source>
        <strain evidence="6 7">F1926</strain>
    </source>
</reference>
<evidence type="ECO:0000259" key="5">
    <source>
        <dbReference type="PROSITE" id="PS50043"/>
    </source>
</evidence>
<evidence type="ECO:0000313" key="6">
    <source>
        <dbReference type="EMBL" id="ANP40956.1"/>
    </source>
</evidence>
<dbReference type="SMART" id="SM00421">
    <property type="entry name" value="HTH_LUXR"/>
    <property type="match status" value="1"/>
</dbReference>
<dbReference type="InterPro" id="IPR016032">
    <property type="entry name" value="Sig_transdc_resp-reg_C-effctor"/>
</dbReference>
<feature type="domain" description="HTH luxR-type" evidence="5">
    <location>
        <begin position="79"/>
        <end position="144"/>
    </location>
</feature>
<dbReference type="SUPFAM" id="SSF46894">
    <property type="entry name" value="C-terminal effector domain of the bipartite response regulators"/>
    <property type="match status" value="1"/>
</dbReference>
<feature type="compositionally biased region" description="Low complexity" evidence="4">
    <location>
        <begin position="58"/>
        <end position="73"/>
    </location>
</feature>
<keyword evidence="3" id="KW-0804">Transcription</keyword>
<evidence type="ECO:0000256" key="3">
    <source>
        <dbReference type="ARBA" id="ARBA00023163"/>
    </source>
</evidence>
<dbReference type="Pfam" id="PF00196">
    <property type="entry name" value="GerE"/>
    <property type="match status" value="1"/>
</dbReference>